<dbReference type="PANTHER" id="PTHR13008">
    <property type="entry name" value="MAP-KINASE ACTIVATING DEATH DOMAIN PROTEIN MADD /DENN/AEX-3 C.ELEGANS"/>
    <property type="match status" value="1"/>
</dbReference>
<dbReference type="Pfam" id="PF25328">
    <property type="entry name" value="PH_MADD"/>
    <property type="match status" value="1"/>
</dbReference>
<dbReference type="InterPro" id="IPR037516">
    <property type="entry name" value="Tripartite_DENN"/>
</dbReference>
<evidence type="ECO:0000256" key="8">
    <source>
        <dbReference type="ARBA" id="ARBA00022703"/>
    </source>
</evidence>
<evidence type="ECO:0000256" key="6">
    <source>
        <dbReference type="ARBA" id="ARBA00022490"/>
    </source>
</evidence>
<keyword evidence="5" id="KW-1003">Cell membrane</keyword>
<comment type="subcellular location">
    <subcellularLocation>
        <location evidence="1">Cell membrane</location>
    </subcellularLocation>
    <subcellularLocation>
        <location evidence="2">Cytoplasm</location>
    </subcellularLocation>
</comment>
<dbReference type="GO" id="GO:0006915">
    <property type="term" value="P:apoptotic process"/>
    <property type="evidence" value="ECO:0007669"/>
    <property type="project" value="UniProtKB-KW"/>
</dbReference>
<dbReference type="PROSITE" id="PS50211">
    <property type="entry name" value="DENN"/>
    <property type="match status" value="1"/>
</dbReference>
<feature type="compositionally biased region" description="Polar residues" evidence="10">
    <location>
        <begin position="954"/>
        <end position="973"/>
    </location>
</feature>
<feature type="domain" description="UDENN" evidence="11">
    <location>
        <begin position="26"/>
        <end position="491"/>
    </location>
</feature>
<evidence type="ECO:0000256" key="10">
    <source>
        <dbReference type="SAM" id="MobiDB-lite"/>
    </source>
</evidence>
<feature type="compositionally biased region" description="Polar residues" evidence="10">
    <location>
        <begin position="673"/>
        <end position="682"/>
    </location>
</feature>
<organism evidence="12 13">
    <name type="scientific">Cylicocyclus nassatus</name>
    <name type="common">Nematode worm</name>
    <dbReference type="NCBI Taxonomy" id="53992"/>
    <lineage>
        <taxon>Eukaryota</taxon>
        <taxon>Metazoa</taxon>
        <taxon>Ecdysozoa</taxon>
        <taxon>Nematoda</taxon>
        <taxon>Chromadorea</taxon>
        <taxon>Rhabditida</taxon>
        <taxon>Rhabditina</taxon>
        <taxon>Rhabditomorpha</taxon>
        <taxon>Strongyloidea</taxon>
        <taxon>Strongylidae</taxon>
        <taxon>Cylicocyclus</taxon>
    </lineage>
</organism>
<feature type="region of interest" description="Disordered" evidence="10">
    <location>
        <begin position="651"/>
        <end position="687"/>
    </location>
</feature>
<dbReference type="Gene3D" id="3.30.450.200">
    <property type="match status" value="1"/>
</dbReference>
<protein>
    <recommendedName>
        <fullName evidence="4">MAP kinase-activating death domain protein</fullName>
    </recommendedName>
</protein>
<feature type="compositionally biased region" description="Pro residues" evidence="10">
    <location>
        <begin position="1015"/>
        <end position="1028"/>
    </location>
</feature>
<dbReference type="Pfam" id="PF23629">
    <property type="entry name" value="Death_MADD"/>
    <property type="match status" value="1"/>
</dbReference>
<keyword evidence="6" id="KW-0963">Cytoplasm</keyword>
<dbReference type="Pfam" id="PF02141">
    <property type="entry name" value="DENN"/>
    <property type="match status" value="1"/>
</dbReference>
<dbReference type="PRINTS" id="PR01217">
    <property type="entry name" value="PRICHEXTENSN"/>
</dbReference>
<proteinExistence type="inferred from homology"/>
<feature type="compositionally biased region" description="Low complexity" evidence="10">
    <location>
        <begin position="943"/>
        <end position="953"/>
    </location>
</feature>
<evidence type="ECO:0000256" key="7">
    <source>
        <dbReference type="ARBA" id="ARBA00022658"/>
    </source>
</evidence>
<dbReference type="InterPro" id="IPR005112">
    <property type="entry name" value="dDENN_dom"/>
</dbReference>
<keyword evidence="8" id="KW-0053">Apoptosis</keyword>
<feature type="compositionally biased region" description="Low complexity" evidence="10">
    <location>
        <begin position="598"/>
        <end position="620"/>
    </location>
</feature>
<dbReference type="InterPro" id="IPR039980">
    <property type="entry name" value="MADD"/>
</dbReference>
<feature type="region of interest" description="Disordered" evidence="10">
    <location>
        <begin position="542"/>
        <end position="566"/>
    </location>
</feature>
<dbReference type="FunFam" id="3.40.50.11500:FF:000010">
    <property type="entry name" value="Protein CBR-AEX-3"/>
    <property type="match status" value="1"/>
</dbReference>
<dbReference type="Proteomes" id="UP001176961">
    <property type="component" value="Unassembled WGS sequence"/>
</dbReference>
<evidence type="ECO:0000256" key="2">
    <source>
        <dbReference type="ARBA" id="ARBA00004496"/>
    </source>
</evidence>
<dbReference type="SMART" id="SM00800">
    <property type="entry name" value="uDENN"/>
    <property type="match status" value="1"/>
</dbReference>
<dbReference type="SMART" id="SM00799">
    <property type="entry name" value="DENN"/>
    <property type="match status" value="1"/>
</dbReference>
<evidence type="ECO:0000256" key="1">
    <source>
        <dbReference type="ARBA" id="ARBA00004236"/>
    </source>
</evidence>
<evidence type="ECO:0000313" key="12">
    <source>
        <dbReference type="EMBL" id="CAJ0609283.1"/>
    </source>
</evidence>
<reference evidence="12" key="1">
    <citation type="submission" date="2023-07" db="EMBL/GenBank/DDBJ databases">
        <authorList>
            <consortium name="CYATHOMIX"/>
        </authorList>
    </citation>
    <scope>NUCLEOTIDE SEQUENCE</scope>
    <source>
        <strain evidence="12">N/A</strain>
    </source>
</reference>
<dbReference type="PANTHER" id="PTHR13008:SF7">
    <property type="entry name" value="MAP KINASE-ACTIVATING DEATH DOMAIN PROTEIN"/>
    <property type="match status" value="1"/>
</dbReference>
<dbReference type="InterPro" id="IPR043153">
    <property type="entry name" value="DENN_C"/>
</dbReference>
<feature type="compositionally biased region" description="Basic and acidic residues" evidence="10">
    <location>
        <begin position="914"/>
        <end position="923"/>
    </location>
</feature>
<keyword evidence="9" id="KW-0472">Membrane</keyword>
<dbReference type="GO" id="GO:0005085">
    <property type="term" value="F:guanyl-nucleotide exchange factor activity"/>
    <property type="evidence" value="ECO:0007669"/>
    <property type="project" value="UniProtKB-KW"/>
</dbReference>
<evidence type="ECO:0000313" key="13">
    <source>
        <dbReference type="Proteomes" id="UP001176961"/>
    </source>
</evidence>
<feature type="region of interest" description="Disordered" evidence="10">
    <location>
        <begin position="749"/>
        <end position="781"/>
    </location>
</feature>
<keyword evidence="13" id="KW-1185">Reference proteome</keyword>
<name>A0AA36HET2_CYLNA</name>
<comment type="caution">
    <text evidence="12">The sequence shown here is derived from an EMBL/GenBank/DDBJ whole genome shotgun (WGS) entry which is preliminary data.</text>
</comment>
<feature type="compositionally biased region" description="Low complexity" evidence="10">
    <location>
        <begin position="895"/>
        <end position="913"/>
    </location>
</feature>
<keyword evidence="7" id="KW-0344">Guanine-nucleotide releasing factor</keyword>
<comment type="similarity">
    <text evidence="3">Belongs to the MADD family.</text>
</comment>
<feature type="compositionally biased region" description="Pro residues" evidence="10">
    <location>
        <begin position="977"/>
        <end position="1004"/>
    </location>
</feature>
<dbReference type="GO" id="GO:0005886">
    <property type="term" value="C:plasma membrane"/>
    <property type="evidence" value="ECO:0007669"/>
    <property type="project" value="UniProtKB-SubCell"/>
</dbReference>
<evidence type="ECO:0000256" key="3">
    <source>
        <dbReference type="ARBA" id="ARBA00005978"/>
    </source>
</evidence>
<dbReference type="SMART" id="SM00801">
    <property type="entry name" value="dDENN"/>
    <property type="match status" value="1"/>
</dbReference>
<feature type="compositionally biased region" description="Low complexity" evidence="10">
    <location>
        <begin position="768"/>
        <end position="781"/>
    </location>
</feature>
<feature type="region of interest" description="Disordered" evidence="10">
    <location>
        <begin position="596"/>
        <end position="620"/>
    </location>
</feature>
<evidence type="ECO:0000256" key="4">
    <source>
        <dbReference type="ARBA" id="ARBA00017868"/>
    </source>
</evidence>
<dbReference type="Pfam" id="PF03456">
    <property type="entry name" value="uDENN"/>
    <property type="match status" value="1"/>
</dbReference>
<dbReference type="EMBL" id="CATQJL010000326">
    <property type="protein sequence ID" value="CAJ0609283.1"/>
    <property type="molecule type" value="Genomic_DNA"/>
</dbReference>
<dbReference type="InterPro" id="IPR056574">
    <property type="entry name" value="Death_MADD"/>
</dbReference>
<evidence type="ECO:0000259" key="11">
    <source>
        <dbReference type="PROSITE" id="PS50211"/>
    </source>
</evidence>
<accession>A0AA36HET2</accession>
<feature type="compositionally biased region" description="Low complexity" evidence="10">
    <location>
        <begin position="1061"/>
        <end position="1073"/>
    </location>
</feature>
<evidence type="ECO:0000256" key="9">
    <source>
        <dbReference type="ARBA" id="ARBA00023136"/>
    </source>
</evidence>
<feature type="compositionally biased region" description="Basic and acidic residues" evidence="10">
    <location>
        <begin position="1039"/>
        <end position="1053"/>
    </location>
</feature>
<dbReference type="InterPro" id="IPR057469">
    <property type="entry name" value="PH_MADD"/>
</dbReference>
<feature type="region of interest" description="Disordered" evidence="10">
    <location>
        <begin position="893"/>
        <end position="1101"/>
    </location>
</feature>
<gene>
    <name evidence="12" type="ORF">CYNAS_LOCUS21266</name>
</gene>
<dbReference type="InterPro" id="IPR005113">
    <property type="entry name" value="uDENN_dom"/>
</dbReference>
<dbReference type="GO" id="GO:0032483">
    <property type="term" value="P:regulation of Rab protein signal transduction"/>
    <property type="evidence" value="ECO:0007669"/>
    <property type="project" value="TreeGrafter"/>
</dbReference>
<dbReference type="Gene3D" id="3.40.50.11500">
    <property type="match status" value="1"/>
</dbReference>
<sequence length="1455" mass="160505">MSDKEKELCPRLIDYLVVVGKRNRTRNASKNSTDGPIHTSITYPEILRRYPTDDHKDFVLPTDVTVFCQPEGCLTLNAHSRRGQSRDPQFFVFMLTEKDSAKIRYGVCLNFYQCSEKRQLNTERGATGKKGKDHAVSLTSLCLISHHPFVSIFHDLLVLLKQIIDSCSHRATQKTGMKDVVWSVLTGHWQDAIPPDAMREIKEIETWILMLLSSPVPVPGKTKVQLEVMPSDISPIFEFALPDHTRFSLVDFPLHLPFELLGVDTAVRVLAAIMLEFKVVIQSRNYNAVSMCVLSLVHLLYPLEYMFPVIPLLPAYMPSAEQLLLAPTPFVIGVPASFFAHKRIKEVPSDVILVDLDANHITVPDELFIPNLPEPDVSTLKNSLHAALSRMSMTMNDERRGSVEASYAVDADIVDVCCRVAMVKFFNSPNVFGDFSEHTRTLRLYPRPVVALQSESFLRSRPQCTQFITELCRTQAVEYFAECCLCPKNETFVRVQAGIESPTQIGDKAKWFSESLMPVHFMVYPNESSLCAAYYAYSRESGVESDSDDNESRSIDSSSSIDDLVFDGPDEASERDIIIKPLAEVNDVYKEPLTLELPPSDSAASIGSSISSGRSSPASSLSASAIDSEADFARLAENLALKSDSKGAFSFDHGDDEDFETTPVSQRRKPISSEVSTPTSVKTPPLKGMRIKGLSTLTDSGEKVLGPTFMSAINGYAERSQDIFSQVLNKTAPKAQALRERTMRPLAAAAATKMEQSQHLVKSKTAGNQTSSQAASQQSKNQQTVREICDQVLSGQGVGVFTYPKLKRLMEDESLRELVCSKLNLGLDHRLTDEDYVKEIALSRVQYKGYVRVLQACIAGIEVSFNTPGCCGLASVFHVLEIAHTHYWCKGSDITSPSSSTPSTLVTPSASSPDLKELGDRSSRPKLPTSSVDTRMPTVPVGQANQANQAKQASVNGSSLKVTPSGSESSEMSTPVPLAPPPLPPRDGPPPGPPPRPPPVPPHPASSAPIQNGPPTIPPSLPPPPLPPSTIAGPPKVPPPERRPPPAPPERRPPPVPPRPVSSGSAESSGDASRTGSTGSLRVPPNSLPVGKAEPQRVPATPLEPTRHYIYQDLILPAQNPLWQKVVFWENAFVDVVAQERDIVGMDQEPSEMIDRYAALSDSEKKRLELEEDRLLSTLLHNLTAYMIMCGTGQKAIQQKIRRLLGKAHIGLVCSKEINKLLDELPQTQGNSIPLKPLGSRLVQKHSFTVHAGSSSQDDMMFMEVCDDAVVLRAVTGAVAERWWYERLVNMTYSPKTKVLCLWRRHEDKVHMHKFYTKKCRELYQCVKNAMERAAARGRVSVEGRALGGEFPVHDTETNQGGLLQVRCDGVAVIFANSQQFIDLANIKKCNTFGGNVFLLEEFDRKKNELVQRRYYSQMAPSIAWALHRVFSVQFAAGGAPPEKIHPLVDIECTK</sequence>
<dbReference type="GO" id="GO:0005829">
    <property type="term" value="C:cytosol"/>
    <property type="evidence" value="ECO:0007669"/>
    <property type="project" value="TreeGrafter"/>
</dbReference>
<dbReference type="GO" id="GO:0042981">
    <property type="term" value="P:regulation of apoptotic process"/>
    <property type="evidence" value="ECO:0007669"/>
    <property type="project" value="TreeGrafter"/>
</dbReference>
<evidence type="ECO:0000256" key="5">
    <source>
        <dbReference type="ARBA" id="ARBA00022475"/>
    </source>
</evidence>
<dbReference type="InterPro" id="IPR001194">
    <property type="entry name" value="cDENN_dom"/>
</dbReference>